<organism evidence="13 14">
    <name type="scientific">Pocillopora damicornis</name>
    <name type="common">Cauliflower coral</name>
    <name type="synonym">Millepora damicornis</name>
    <dbReference type="NCBI Taxonomy" id="46731"/>
    <lineage>
        <taxon>Eukaryota</taxon>
        <taxon>Metazoa</taxon>
        <taxon>Cnidaria</taxon>
        <taxon>Anthozoa</taxon>
        <taxon>Hexacorallia</taxon>
        <taxon>Scleractinia</taxon>
        <taxon>Astrocoeniina</taxon>
        <taxon>Pocilloporidae</taxon>
        <taxon>Pocillopora</taxon>
    </lineage>
</organism>
<evidence type="ECO:0000313" key="13">
    <source>
        <dbReference type="EMBL" id="RMX49646.1"/>
    </source>
</evidence>
<dbReference type="PANTHER" id="PTHR12439">
    <property type="entry name" value="PLACENTAL PROTEIN 11-RELATED"/>
    <property type="match status" value="1"/>
</dbReference>
<dbReference type="AlphaFoldDB" id="A0A3M6U7T7"/>
<evidence type="ECO:0000256" key="4">
    <source>
        <dbReference type="ARBA" id="ARBA00022722"/>
    </source>
</evidence>
<dbReference type="GO" id="GO:0004521">
    <property type="term" value="F:RNA endonuclease activity"/>
    <property type="evidence" value="ECO:0007669"/>
    <property type="project" value="UniProtKB-UniRule"/>
</dbReference>
<name>A0A3M6U7T7_POCDA</name>
<comment type="similarity">
    <text evidence="2 11">Belongs to the ENDOU family.</text>
</comment>
<comment type="subunit">
    <text evidence="3 11">Monomer.</text>
</comment>
<dbReference type="GO" id="GO:0003723">
    <property type="term" value="F:RNA binding"/>
    <property type="evidence" value="ECO:0007669"/>
    <property type="project" value="UniProtKB-UniRule"/>
</dbReference>
<sequence>MYVEGRYSSNNIKQRLFLLCSRSLNLGGHVCQKMWNDAENNLIIPGELAVNEGNNLDPVFTLVHGAGAQGYQKLQSEEFTRFHDILVDYQAQAYILNQQHINDFISAITQPCGPVEAAFSYLKTQANALPVGVTTLDQFRTTLKSLWFTNSNGFRHVFVGEQFQHKVPNEIRYKGFQNWYQYYTEENRPKVIEKQNPPTFVMDKRPTFIRDLKFKWRGKSKQGSTDNRMFVGTSPSFELALFTTCLLKGRGIAGGVHPPPGPYRTTNCDCTIHVPGIGDSTVEVKTVENQNGKINGTQR</sequence>
<dbReference type="InterPro" id="IPR018998">
    <property type="entry name" value="EndoU_C"/>
</dbReference>
<keyword evidence="10" id="KW-0456">Lyase</keyword>
<evidence type="ECO:0000256" key="3">
    <source>
        <dbReference type="ARBA" id="ARBA00011245"/>
    </source>
</evidence>
<evidence type="ECO:0000256" key="9">
    <source>
        <dbReference type="ARBA" id="ARBA00023211"/>
    </source>
</evidence>
<comment type="cofactor">
    <cofactor evidence="1 11">
        <name>Mn(2+)</name>
        <dbReference type="ChEBI" id="CHEBI:29035"/>
    </cofactor>
</comment>
<dbReference type="InterPro" id="IPR037227">
    <property type="entry name" value="EndoU-like"/>
</dbReference>
<gene>
    <name evidence="13" type="ORF">pdam_00003000</name>
</gene>
<evidence type="ECO:0000256" key="2">
    <source>
        <dbReference type="ARBA" id="ARBA00010168"/>
    </source>
</evidence>
<comment type="caution">
    <text evidence="13">The sequence shown here is derived from an EMBL/GenBank/DDBJ whole genome shotgun (WGS) entry which is preliminary data.</text>
</comment>
<evidence type="ECO:0000256" key="5">
    <source>
        <dbReference type="ARBA" id="ARBA00022723"/>
    </source>
</evidence>
<evidence type="ECO:0000256" key="10">
    <source>
        <dbReference type="ARBA" id="ARBA00023239"/>
    </source>
</evidence>
<dbReference type="GO" id="GO:0016829">
    <property type="term" value="F:lyase activity"/>
    <property type="evidence" value="ECO:0007669"/>
    <property type="project" value="UniProtKB-KW"/>
</dbReference>
<dbReference type="PROSITE" id="PS51959">
    <property type="entry name" value="ENDOU"/>
    <property type="match status" value="1"/>
</dbReference>
<keyword evidence="7 11" id="KW-0378">Hydrolase</keyword>
<keyword evidence="8 11" id="KW-0694">RNA-binding</keyword>
<comment type="catalytic activity">
    <reaction evidence="11">
        <text>ribonucleotidyl-uridine-RNA = a 5'-end dephospho-uridine-RNA + a 3'-end 2',3'-cyclophospho-ribonucleotide-RNA</text>
        <dbReference type="Rhea" id="RHEA:67792"/>
        <dbReference type="Rhea" id="RHEA-COMP:10464"/>
        <dbReference type="Rhea" id="RHEA-COMP:17354"/>
        <dbReference type="Rhea" id="RHEA-COMP:17356"/>
        <dbReference type="ChEBI" id="CHEBI:83064"/>
        <dbReference type="ChEBI" id="CHEBI:173117"/>
        <dbReference type="ChEBI" id="CHEBI:173224"/>
    </reaction>
</comment>
<dbReference type="Pfam" id="PF09412">
    <property type="entry name" value="XendoU"/>
    <property type="match status" value="1"/>
</dbReference>
<dbReference type="OrthoDB" id="5953988at2759"/>
<reference evidence="13 14" key="1">
    <citation type="journal article" date="2018" name="Sci. Rep.">
        <title>Comparative analysis of the Pocillopora damicornis genome highlights role of immune system in coral evolution.</title>
        <authorList>
            <person name="Cunning R."/>
            <person name="Bay R.A."/>
            <person name="Gillette P."/>
            <person name="Baker A.C."/>
            <person name="Traylor-Knowles N."/>
        </authorList>
    </citation>
    <scope>NUCLEOTIDE SEQUENCE [LARGE SCALE GENOMIC DNA]</scope>
    <source>
        <strain evidence="13">RSMAS</strain>
        <tissue evidence="13">Whole animal</tissue>
    </source>
</reference>
<keyword evidence="6 11" id="KW-0255">Endonuclease</keyword>
<evidence type="ECO:0000313" key="14">
    <source>
        <dbReference type="Proteomes" id="UP000275408"/>
    </source>
</evidence>
<protein>
    <recommendedName>
        <fullName evidence="11">Uridylate-specific endoribonuclease</fullName>
        <ecNumber evidence="11">4.6.1.-</ecNumber>
    </recommendedName>
</protein>
<dbReference type="Proteomes" id="UP000275408">
    <property type="component" value="Unassembled WGS sequence"/>
</dbReference>
<feature type="domain" description="EndoU" evidence="12">
    <location>
        <begin position="1"/>
        <end position="299"/>
    </location>
</feature>
<dbReference type="InterPro" id="IPR039787">
    <property type="entry name" value="ENDOU"/>
</dbReference>
<keyword evidence="9 11" id="KW-0464">Manganese</keyword>
<keyword evidence="4 11" id="KW-0540">Nuclease</keyword>
<keyword evidence="5 11" id="KW-0479">Metal-binding</keyword>
<dbReference type="EC" id="4.6.1.-" evidence="11"/>
<evidence type="ECO:0000259" key="12">
    <source>
        <dbReference type="PROSITE" id="PS51959"/>
    </source>
</evidence>
<dbReference type="EMBL" id="RCHS01002083">
    <property type="protein sequence ID" value="RMX49646.1"/>
    <property type="molecule type" value="Genomic_DNA"/>
</dbReference>
<evidence type="ECO:0000256" key="7">
    <source>
        <dbReference type="ARBA" id="ARBA00022801"/>
    </source>
</evidence>
<dbReference type="SUPFAM" id="SSF142877">
    <property type="entry name" value="EndoU-like"/>
    <property type="match status" value="1"/>
</dbReference>
<evidence type="ECO:0000256" key="1">
    <source>
        <dbReference type="ARBA" id="ARBA00001936"/>
    </source>
</evidence>
<keyword evidence="14" id="KW-1185">Reference proteome</keyword>
<dbReference type="PANTHER" id="PTHR12439:SF11">
    <property type="entry name" value="URIDYLATE-SPECIFIC ENDORIBONUCLEASE"/>
    <property type="match status" value="1"/>
</dbReference>
<evidence type="ECO:0000256" key="11">
    <source>
        <dbReference type="RuleBase" id="RU367085"/>
    </source>
</evidence>
<evidence type="ECO:0000256" key="8">
    <source>
        <dbReference type="ARBA" id="ARBA00022884"/>
    </source>
</evidence>
<accession>A0A3M6U7T7</accession>
<dbReference type="GO" id="GO:0046872">
    <property type="term" value="F:metal ion binding"/>
    <property type="evidence" value="ECO:0007669"/>
    <property type="project" value="UniProtKB-UniRule"/>
</dbReference>
<dbReference type="GO" id="GO:0016787">
    <property type="term" value="F:hydrolase activity"/>
    <property type="evidence" value="ECO:0007669"/>
    <property type="project" value="UniProtKB-KW"/>
</dbReference>
<proteinExistence type="inferred from homology"/>
<evidence type="ECO:0000256" key="6">
    <source>
        <dbReference type="ARBA" id="ARBA00022759"/>
    </source>
</evidence>